<dbReference type="Pfam" id="PF12472">
    <property type="entry name" value="DUF3693"/>
    <property type="match status" value="1"/>
</dbReference>
<dbReference type="Proteomes" id="UP001211513">
    <property type="component" value="Chromosome"/>
</dbReference>
<organism evidence="2 3">
    <name type="scientific">Xylella fastidiosa subsp. fastidiosa</name>
    <dbReference type="NCBI Taxonomy" id="644356"/>
    <lineage>
        <taxon>Bacteria</taxon>
        <taxon>Pseudomonadati</taxon>
        <taxon>Pseudomonadota</taxon>
        <taxon>Gammaproteobacteria</taxon>
        <taxon>Lysobacterales</taxon>
        <taxon>Lysobacteraceae</taxon>
        <taxon>Xylella</taxon>
    </lineage>
</organism>
<reference evidence="2" key="2">
    <citation type="submission" date="2022-10" db="EMBL/GenBank/DDBJ databases">
        <authorList>
            <person name="Landa B."/>
            <person name="Arias-Giraldo L.F."/>
            <person name="Roman-Ecija M."/>
            <person name="Velasco-Amo M.P."/>
            <person name="De La Fuente L."/>
            <person name="Marco-Noales E."/>
            <person name="Moralejo E."/>
        </authorList>
    </citation>
    <scope>NUCLEOTIDE SEQUENCE</scope>
    <source>
        <strain evidence="2">CFBP8073</strain>
    </source>
</reference>
<evidence type="ECO:0000256" key="1">
    <source>
        <dbReference type="SAM" id="MobiDB-lite"/>
    </source>
</evidence>
<dbReference type="AlphaFoldDB" id="A0AAJ5R5C5"/>
<dbReference type="InterPro" id="IPR021096">
    <property type="entry name" value="Vibrio_phage_VSK_Orf152"/>
</dbReference>
<sequence>MLERLTATAATLIVGVGVSVPNASHASMANGEALEGVKQAGGPCWNRTSDQRIKRPLTSEGKTSA</sequence>
<protein>
    <submittedName>
        <fullName evidence="2">DUF3693 domain-containing protein</fullName>
    </submittedName>
</protein>
<proteinExistence type="predicted"/>
<feature type="region of interest" description="Disordered" evidence="1">
    <location>
        <begin position="36"/>
        <end position="65"/>
    </location>
</feature>
<reference evidence="2" key="1">
    <citation type="journal article" date="2022" name="Phytopathology">
        <title>Complete circularized genome resources of seven strains of Xylella fastidiosa subsp. fastidiosa using hybrid assembly reveals unknown plasmids.</title>
        <authorList>
            <person name="Velasco-Amo M.D.P."/>
            <person name="Arias-Giraldo L.F.F."/>
            <person name="Ecija M.R."/>
            <person name="De La Fuente L."/>
            <person name="Marco-Noales E."/>
            <person name="Moralejo E."/>
            <person name="Navas-Cort J.A."/>
            <person name="Landa B.B."/>
        </authorList>
    </citation>
    <scope>NUCLEOTIDE SEQUENCE</scope>
    <source>
        <strain evidence="2">CFBP8073</strain>
    </source>
</reference>
<name>A0AAJ5R5C5_XYLFS</name>
<gene>
    <name evidence="2" type="ORF">OK117_05185</name>
</gene>
<dbReference type="EMBL" id="CP109886">
    <property type="protein sequence ID" value="WCF29464.1"/>
    <property type="molecule type" value="Genomic_DNA"/>
</dbReference>
<accession>A0AAJ5R5C5</accession>
<evidence type="ECO:0000313" key="2">
    <source>
        <dbReference type="EMBL" id="WCF29464.1"/>
    </source>
</evidence>
<evidence type="ECO:0000313" key="3">
    <source>
        <dbReference type="Proteomes" id="UP001211513"/>
    </source>
</evidence>